<evidence type="ECO:0000313" key="2">
    <source>
        <dbReference type="EMBL" id="KAK9843373.1"/>
    </source>
</evidence>
<feature type="region of interest" description="Disordered" evidence="1">
    <location>
        <begin position="170"/>
        <end position="319"/>
    </location>
</feature>
<accession>A0AAW1SCI5</accession>
<comment type="caution">
    <text evidence="2">The sequence shown here is derived from an EMBL/GenBank/DDBJ whole genome shotgun (WGS) entry which is preliminary data.</text>
</comment>
<reference evidence="2 3" key="1">
    <citation type="journal article" date="2024" name="Nat. Commun.">
        <title>Phylogenomics reveals the evolutionary origins of lichenization in chlorophyte algae.</title>
        <authorList>
            <person name="Puginier C."/>
            <person name="Libourel C."/>
            <person name="Otte J."/>
            <person name="Skaloud P."/>
            <person name="Haon M."/>
            <person name="Grisel S."/>
            <person name="Petersen M."/>
            <person name="Berrin J.G."/>
            <person name="Delaux P.M."/>
            <person name="Dal Grande F."/>
            <person name="Keller J."/>
        </authorList>
    </citation>
    <scope>NUCLEOTIDE SEQUENCE [LARGE SCALE GENOMIC DNA]</scope>
    <source>
        <strain evidence="2 3">SAG 2145</strain>
    </source>
</reference>
<dbReference type="AlphaFoldDB" id="A0AAW1SCI5"/>
<protein>
    <submittedName>
        <fullName evidence="2">Uncharacterized protein</fullName>
    </submittedName>
</protein>
<name>A0AAW1SCI5_9CHLO</name>
<keyword evidence="3" id="KW-1185">Reference proteome</keyword>
<feature type="compositionally biased region" description="Polar residues" evidence="1">
    <location>
        <begin position="171"/>
        <end position="190"/>
    </location>
</feature>
<evidence type="ECO:0000256" key="1">
    <source>
        <dbReference type="SAM" id="MobiDB-lite"/>
    </source>
</evidence>
<dbReference type="Proteomes" id="UP001438707">
    <property type="component" value="Unassembled WGS sequence"/>
</dbReference>
<organism evidence="2 3">
    <name type="scientific">Apatococcus lobatus</name>
    <dbReference type="NCBI Taxonomy" id="904363"/>
    <lineage>
        <taxon>Eukaryota</taxon>
        <taxon>Viridiplantae</taxon>
        <taxon>Chlorophyta</taxon>
        <taxon>core chlorophytes</taxon>
        <taxon>Trebouxiophyceae</taxon>
        <taxon>Chlorellales</taxon>
        <taxon>Chlorellaceae</taxon>
        <taxon>Apatococcus</taxon>
    </lineage>
</organism>
<gene>
    <name evidence="2" type="ORF">WJX74_011114</name>
</gene>
<proteinExistence type="predicted"/>
<evidence type="ECO:0000313" key="3">
    <source>
        <dbReference type="Proteomes" id="UP001438707"/>
    </source>
</evidence>
<dbReference type="EMBL" id="JALJOS010000002">
    <property type="protein sequence ID" value="KAK9843373.1"/>
    <property type="molecule type" value="Genomic_DNA"/>
</dbReference>
<feature type="compositionally biased region" description="Low complexity" evidence="1">
    <location>
        <begin position="222"/>
        <end position="238"/>
    </location>
</feature>
<sequence>MTRNHRQSPLPWSCWLSLIRQVEVLVQLGANNMEKRTQRSKFGPLAGLEALKAMLQLIILCRAGGRTLIDGAPTPWRPQPRPAALLWSSSKQELSTAPSPASVTSTVCPLRPSSGLPPPAHMLSRFPPPMVQSFPLYNPSIVAVVDAVIYTSLDALFSVVPLSLPALGSETRASSLPDSEGSVASSQPTPKASAPASPIPGSQPLLPEAPPEQDRHSSEKASSSGPGVTVSTGTGPSTEWPSRPRFDRNRPTILPGMLPEDSAVEPEAEGKLTDRLNGSGSLEVYWWSPPGKERRPSEPDFSAEPAEGDETSKPLDQSRTVAAIQREGRQKQQHWRAGELICGGWRHAWKPGSGWAWIC</sequence>